<dbReference type="SUPFAM" id="SSF55895">
    <property type="entry name" value="Ribonuclease Rh-like"/>
    <property type="match status" value="1"/>
</dbReference>
<proteinExistence type="inferred from homology"/>
<accession>A0ABQ9AAS4</accession>
<evidence type="ECO:0000256" key="2">
    <source>
        <dbReference type="RuleBase" id="RU004328"/>
    </source>
</evidence>
<comment type="similarity">
    <text evidence="1 2">Belongs to the RNase T2 family.</text>
</comment>
<evidence type="ECO:0000313" key="3">
    <source>
        <dbReference type="EMBL" id="KAJ6329619.1"/>
    </source>
</evidence>
<dbReference type="Gene3D" id="3.90.730.10">
    <property type="entry name" value="Ribonuclease T2-like"/>
    <property type="match status" value="1"/>
</dbReference>
<comment type="caution">
    <text evidence="3">The sequence shown here is derived from an EMBL/GenBank/DDBJ whole genome shotgun (WGS) entry which is preliminary data.</text>
</comment>
<keyword evidence="4" id="KW-1185">Reference proteome</keyword>
<dbReference type="InterPro" id="IPR036430">
    <property type="entry name" value="RNase_T2-like_sf"/>
</dbReference>
<dbReference type="Proteomes" id="UP001141253">
    <property type="component" value="Chromosome 14"/>
</dbReference>
<evidence type="ECO:0000256" key="1">
    <source>
        <dbReference type="ARBA" id="ARBA00007469"/>
    </source>
</evidence>
<dbReference type="PANTHER" id="PTHR11240">
    <property type="entry name" value="RIBONUCLEASE T2"/>
    <property type="match status" value="1"/>
</dbReference>
<organism evidence="3 4">
    <name type="scientific">Salix suchowensis</name>
    <dbReference type="NCBI Taxonomy" id="1278906"/>
    <lineage>
        <taxon>Eukaryota</taxon>
        <taxon>Viridiplantae</taxon>
        <taxon>Streptophyta</taxon>
        <taxon>Embryophyta</taxon>
        <taxon>Tracheophyta</taxon>
        <taxon>Spermatophyta</taxon>
        <taxon>Magnoliopsida</taxon>
        <taxon>eudicotyledons</taxon>
        <taxon>Gunneridae</taxon>
        <taxon>Pentapetalae</taxon>
        <taxon>rosids</taxon>
        <taxon>fabids</taxon>
        <taxon>Malpighiales</taxon>
        <taxon>Salicaceae</taxon>
        <taxon>Saliceae</taxon>
        <taxon>Salix</taxon>
    </lineage>
</organism>
<name>A0ABQ9AAS4_9ROSI</name>
<dbReference type="PANTHER" id="PTHR11240:SF22">
    <property type="entry name" value="RIBONUCLEASE T2"/>
    <property type="match status" value="1"/>
</dbReference>
<reference evidence="3" key="1">
    <citation type="submission" date="2022-10" db="EMBL/GenBank/DDBJ databases">
        <authorList>
            <person name="Hyden B.L."/>
            <person name="Feng K."/>
            <person name="Yates T."/>
            <person name="Jawdy S."/>
            <person name="Smart L.B."/>
            <person name="Muchero W."/>
        </authorList>
    </citation>
    <scope>NUCLEOTIDE SEQUENCE</scope>
    <source>
        <tissue evidence="3">Shoot tip</tissue>
    </source>
</reference>
<dbReference type="InterPro" id="IPR001568">
    <property type="entry name" value="RNase_T2-like"/>
</dbReference>
<gene>
    <name evidence="3" type="ORF">OIU77_011149</name>
</gene>
<reference evidence="3" key="2">
    <citation type="journal article" date="2023" name="Int. J. Mol. Sci.">
        <title>De Novo Assembly and Annotation of 11 Diverse Shrub Willow (Salix) Genomes Reveals Novel Gene Organization in Sex-Linked Regions.</title>
        <authorList>
            <person name="Hyden B."/>
            <person name="Feng K."/>
            <person name="Yates T.B."/>
            <person name="Jawdy S."/>
            <person name="Cereghino C."/>
            <person name="Smart L.B."/>
            <person name="Muchero W."/>
        </authorList>
    </citation>
    <scope>NUCLEOTIDE SEQUENCE</scope>
    <source>
        <tissue evidence="3">Shoot tip</tissue>
    </source>
</reference>
<evidence type="ECO:0000313" key="4">
    <source>
        <dbReference type="Proteomes" id="UP001141253"/>
    </source>
</evidence>
<dbReference type="Pfam" id="PF00445">
    <property type="entry name" value="Ribonuclease_T2"/>
    <property type="match status" value="1"/>
</dbReference>
<sequence>MPFVIFWFRRYQLQEFLNAFACKLCFLLKKHGTCSSPVVHDEYSYFSTTLNVYFKYNVTKVLNEAGYVPSNSEKYPLGGIVSAIENAFHTTPQLVCSKGALEELRLCFYKDFKPRDCVTQNDMYSSKSSCPKYLSLPAYDFLALDHIQDFGDMTELKAEVSWVPDNEGHEAL</sequence>
<dbReference type="EMBL" id="JAPFFI010000022">
    <property type="protein sequence ID" value="KAJ6329619.1"/>
    <property type="molecule type" value="Genomic_DNA"/>
</dbReference>
<protein>
    <submittedName>
        <fullName evidence="3">Uncharacterized protein</fullName>
    </submittedName>
</protein>